<dbReference type="HOGENOM" id="CLU_1078356_0_0_1"/>
<keyword evidence="3" id="KW-1185">Reference proteome</keyword>
<accession>M3D1I6</accession>
<reference evidence="2 3" key="1">
    <citation type="journal article" date="2012" name="PLoS Pathog.">
        <title>Diverse lifestyles and strategies of plant pathogenesis encoded in the genomes of eighteen Dothideomycetes fungi.</title>
        <authorList>
            <person name="Ohm R.A."/>
            <person name="Feau N."/>
            <person name="Henrissat B."/>
            <person name="Schoch C.L."/>
            <person name="Horwitz B.A."/>
            <person name="Barry K.W."/>
            <person name="Condon B.J."/>
            <person name="Copeland A.C."/>
            <person name="Dhillon B."/>
            <person name="Glaser F."/>
            <person name="Hesse C.N."/>
            <person name="Kosti I."/>
            <person name="LaButti K."/>
            <person name="Lindquist E.A."/>
            <person name="Lucas S."/>
            <person name="Salamov A.A."/>
            <person name="Bradshaw R.E."/>
            <person name="Ciuffetti L."/>
            <person name="Hamelin R.C."/>
            <person name="Kema G.H.J."/>
            <person name="Lawrence C."/>
            <person name="Scott J.A."/>
            <person name="Spatafora J.W."/>
            <person name="Turgeon B.G."/>
            <person name="de Wit P.J.G.M."/>
            <person name="Zhong S."/>
            <person name="Goodwin S.B."/>
            <person name="Grigoriev I.V."/>
        </authorList>
    </citation>
    <scope>NUCLEOTIDE SEQUENCE [LARGE SCALE GENOMIC DNA]</scope>
    <source>
        <strain evidence="2 3">SO2202</strain>
    </source>
</reference>
<evidence type="ECO:0000313" key="2">
    <source>
        <dbReference type="EMBL" id="EMF11358.1"/>
    </source>
</evidence>
<evidence type="ECO:0000256" key="1">
    <source>
        <dbReference type="SAM" id="MobiDB-lite"/>
    </source>
</evidence>
<dbReference type="EMBL" id="KB456266">
    <property type="protein sequence ID" value="EMF11358.1"/>
    <property type="molecule type" value="Genomic_DNA"/>
</dbReference>
<feature type="region of interest" description="Disordered" evidence="1">
    <location>
        <begin position="1"/>
        <end position="56"/>
    </location>
</feature>
<protein>
    <submittedName>
        <fullName evidence="2">Uncharacterized protein</fullName>
    </submittedName>
</protein>
<sequence>MPPVPPNTAQHSAIPSQPQTPSTHCSSEEDESEAPVEIRVKGVLADSSKPYSTDHTRAATPIGYFLAPPRSNSLPASPSIPRQLSNLPFEELQFLSHRDSVEIARGQMRRELLDRQHRERPNSLLLATRDSYGLTKNKFDTIHPATAAPEVHGYLTPTIPSIQWTRFGGLSPIADGSPPNEGIWRLGKQNGTSPLGSSPRLSPRSRVGSPAGSDQVSGSGPLQERVEHLEERMRILEDRLISVEEGRRLSNGDGGEAW</sequence>
<dbReference type="GeneID" id="27903221"/>
<dbReference type="RefSeq" id="XP_016759479.1">
    <property type="nucleotide sequence ID" value="XM_016906084.1"/>
</dbReference>
<name>M3D1I6_SPHMS</name>
<proteinExistence type="predicted"/>
<dbReference type="OrthoDB" id="3915580at2759"/>
<organism evidence="2 3">
    <name type="scientific">Sphaerulina musiva (strain SO2202)</name>
    <name type="common">Poplar stem canker fungus</name>
    <name type="synonym">Septoria musiva</name>
    <dbReference type="NCBI Taxonomy" id="692275"/>
    <lineage>
        <taxon>Eukaryota</taxon>
        <taxon>Fungi</taxon>
        <taxon>Dikarya</taxon>
        <taxon>Ascomycota</taxon>
        <taxon>Pezizomycotina</taxon>
        <taxon>Dothideomycetes</taxon>
        <taxon>Dothideomycetidae</taxon>
        <taxon>Mycosphaerellales</taxon>
        <taxon>Mycosphaerellaceae</taxon>
        <taxon>Sphaerulina</taxon>
    </lineage>
</organism>
<dbReference type="eggNOG" id="ENOG502T0SF">
    <property type="taxonomic scope" value="Eukaryota"/>
</dbReference>
<feature type="compositionally biased region" description="Low complexity" evidence="1">
    <location>
        <begin position="193"/>
        <end position="210"/>
    </location>
</feature>
<gene>
    <name evidence="2" type="ORF">SEPMUDRAFT_150313</name>
</gene>
<feature type="compositionally biased region" description="Polar residues" evidence="1">
    <location>
        <begin position="7"/>
        <end position="25"/>
    </location>
</feature>
<feature type="region of interest" description="Disordered" evidence="1">
    <location>
        <begin position="170"/>
        <end position="229"/>
    </location>
</feature>
<dbReference type="STRING" id="692275.M3D1I6"/>
<evidence type="ECO:0000313" key="3">
    <source>
        <dbReference type="Proteomes" id="UP000016931"/>
    </source>
</evidence>
<dbReference type="Proteomes" id="UP000016931">
    <property type="component" value="Unassembled WGS sequence"/>
</dbReference>
<dbReference type="AlphaFoldDB" id="M3D1I6"/>